<evidence type="ECO:0000313" key="3">
    <source>
        <dbReference type="Proteomes" id="UP001185012"/>
    </source>
</evidence>
<dbReference type="Proteomes" id="UP001185012">
    <property type="component" value="Unassembled WGS sequence"/>
</dbReference>
<reference evidence="2 3" key="1">
    <citation type="submission" date="2023-07" db="EMBL/GenBank/DDBJ databases">
        <title>Genomic Encyclopedia of Type Strains, Phase IV (KMG-IV): sequencing the most valuable type-strain genomes for metagenomic binning, comparative biology and taxonomic classification.</title>
        <authorList>
            <person name="Goeker M."/>
        </authorList>
    </citation>
    <scope>NUCLEOTIDE SEQUENCE [LARGE SCALE GENOMIC DNA]</scope>
    <source>
        <strain evidence="2 3">DSM 45903</strain>
    </source>
</reference>
<sequence length="48" mass="5500">MTYIIPVVMLLLLLPIWTFKVAAGFLGMVQMMADFESRQRRVNPVSSK</sequence>
<feature type="transmembrane region" description="Helical" evidence="1">
    <location>
        <begin position="6"/>
        <end position="29"/>
    </location>
</feature>
<gene>
    <name evidence="2" type="ORF">JOE21_000095</name>
</gene>
<proteinExistence type="predicted"/>
<keyword evidence="1" id="KW-0812">Transmembrane</keyword>
<organism evidence="2 3">
    <name type="scientific">Desmospora profundinema</name>
    <dbReference type="NCBI Taxonomy" id="1571184"/>
    <lineage>
        <taxon>Bacteria</taxon>
        <taxon>Bacillati</taxon>
        <taxon>Bacillota</taxon>
        <taxon>Bacilli</taxon>
        <taxon>Bacillales</taxon>
        <taxon>Thermoactinomycetaceae</taxon>
        <taxon>Desmospora</taxon>
    </lineage>
</organism>
<accession>A0ABU1IHT5</accession>
<evidence type="ECO:0000313" key="2">
    <source>
        <dbReference type="EMBL" id="MDR6224107.1"/>
    </source>
</evidence>
<dbReference type="RefSeq" id="WP_309860919.1">
    <property type="nucleotide sequence ID" value="NZ_JAVDQG010000001.1"/>
</dbReference>
<comment type="caution">
    <text evidence="2">The sequence shown here is derived from an EMBL/GenBank/DDBJ whole genome shotgun (WGS) entry which is preliminary data.</text>
</comment>
<protein>
    <submittedName>
        <fullName evidence="2">Uncharacterized protein</fullName>
    </submittedName>
</protein>
<keyword evidence="1" id="KW-0472">Membrane</keyword>
<evidence type="ECO:0000256" key="1">
    <source>
        <dbReference type="SAM" id="Phobius"/>
    </source>
</evidence>
<name>A0ABU1IHT5_9BACL</name>
<dbReference type="EMBL" id="JAVDQG010000001">
    <property type="protein sequence ID" value="MDR6224107.1"/>
    <property type="molecule type" value="Genomic_DNA"/>
</dbReference>
<keyword evidence="3" id="KW-1185">Reference proteome</keyword>
<keyword evidence="1" id="KW-1133">Transmembrane helix</keyword>